<reference evidence="1" key="2">
    <citation type="journal article" date="2021" name="PeerJ">
        <title>Extensive microbial diversity within the chicken gut microbiome revealed by metagenomics and culture.</title>
        <authorList>
            <person name="Gilroy R."/>
            <person name="Ravi A."/>
            <person name="Getino M."/>
            <person name="Pursley I."/>
            <person name="Horton D.L."/>
            <person name="Alikhan N.F."/>
            <person name="Baker D."/>
            <person name="Gharbi K."/>
            <person name="Hall N."/>
            <person name="Watson M."/>
            <person name="Adriaenssens E.M."/>
            <person name="Foster-Nyarko E."/>
            <person name="Jarju S."/>
            <person name="Secka A."/>
            <person name="Antonio M."/>
            <person name="Oren A."/>
            <person name="Chaudhuri R.R."/>
            <person name="La Ragione R."/>
            <person name="Hildebrand F."/>
            <person name="Pallen M.J."/>
        </authorList>
    </citation>
    <scope>NUCLEOTIDE SEQUENCE</scope>
    <source>
        <strain evidence="1">CHK184-20233</strain>
    </source>
</reference>
<sequence>MSVFKIEKNSNYTVMSNYHLRDHNLSYKAKGLLSFMLSLPEDWDYSLAGLCSISKEGRDGIRSILKELQEHHYLEIEKVRGDKGYFEYNYLIYEVP</sequence>
<reference evidence="1" key="1">
    <citation type="submission" date="2020-10" db="EMBL/GenBank/DDBJ databases">
        <authorList>
            <person name="Gilroy R."/>
        </authorList>
    </citation>
    <scope>NUCLEOTIDE SEQUENCE</scope>
    <source>
        <strain evidence="1">CHK184-20233</strain>
    </source>
</reference>
<proteinExistence type="predicted"/>
<evidence type="ECO:0000313" key="2">
    <source>
        <dbReference type="Proteomes" id="UP000824232"/>
    </source>
</evidence>
<protein>
    <submittedName>
        <fullName evidence="1">Helix-turn-helix domain-containing protein</fullName>
    </submittedName>
</protein>
<feature type="non-terminal residue" evidence="1">
    <location>
        <position position="96"/>
    </location>
</feature>
<evidence type="ECO:0000313" key="1">
    <source>
        <dbReference type="EMBL" id="HIR59185.1"/>
    </source>
</evidence>
<dbReference type="AlphaFoldDB" id="A0A9D1J3D0"/>
<organism evidence="1 2">
    <name type="scientific">Candidatus Onthousia excrementipullorum</name>
    <dbReference type="NCBI Taxonomy" id="2840884"/>
    <lineage>
        <taxon>Bacteria</taxon>
        <taxon>Bacillati</taxon>
        <taxon>Bacillota</taxon>
        <taxon>Bacilli</taxon>
        <taxon>Candidatus Onthousia</taxon>
    </lineage>
</organism>
<accession>A0A9D1J3D0</accession>
<dbReference type="EMBL" id="DVHC01000040">
    <property type="protein sequence ID" value="HIR59185.1"/>
    <property type="molecule type" value="Genomic_DNA"/>
</dbReference>
<comment type="caution">
    <text evidence="1">The sequence shown here is derived from an EMBL/GenBank/DDBJ whole genome shotgun (WGS) entry which is preliminary data.</text>
</comment>
<name>A0A9D1J3D0_9FIRM</name>
<gene>
    <name evidence="1" type="ORF">IAB38_03960</name>
</gene>
<dbReference type="Proteomes" id="UP000824232">
    <property type="component" value="Unassembled WGS sequence"/>
</dbReference>